<evidence type="ECO:0000259" key="13">
    <source>
        <dbReference type="PROSITE" id="PS51194"/>
    </source>
</evidence>
<dbReference type="GO" id="GO:0005759">
    <property type="term" value="C:mitochondrial matrix"/>
    <property type="evidence" value="ECO:0007669"/>
    <property type="project" value="UniProtKB-SubCell"/>
</dbReference>
<dbReference type="InterPro" id="IPR055206">
    <property type="entry name" value="DEXQc_SUV3"/>
</dbReference>
<evidence type="ECO:0000313" key="14">
    <source>
        <dbReference type="EMBL" id="KAF7725196.1"/>
    </source>
</evidence>
<dbReference type="GO" id="GO:0016787">
    <property type="term" value="F:hydrolase activity"/>
    <property type="evidence" value="ECO:0007669"/>
    <property type="project" value="UniProtKB-KW"/>
</dbReference>
<dbReference type="GO" id="GO:0045025">
    <property type="term" value="C:mitochondrial degradosome"/>
    <property type="evidence" value="ECO:0007669"/>
    <property type="project" value="TreeGrafter"/>
</dbReference>
<dbReference type="PROSITE" id="PS51194">
    <property type="entry name" value="HELICASE_CTER"/>
    <property type="match status" value="1"/>
</dbReference>
<evidence type="ECO:0000256" key="5">
    <source>
        <dbReference type="ARBA" id="ARBA00022741"/>
    </source>
</evidence>
<dbReference type="Gene3D" id="1.20.272.40">
    <property type="match status" value="1"/>
</dbReference>
<gene>
    <name evidence="14" type="ORF">EC973_000362</name>
</gene>
<dbReference type="GO" id="GO:0003724">
    <property type="term" value="F:RNA helicase activity"/>
    <property type="evidence" value="ECO:0007669"/>
    <property type="project" value="UniProtKB-EC"/>
</dbReference>
<keyword evidence="6" id="KW-0378">Hydrolase</keyword>
<keyword evidence="10" id="KW-0496">Mitochondrion</keyword>
<dbReference type="Pfam" id="PF12513">
    <property type="entry name" value="SUV3_C"/>
    <property type="match status" value="1"/>
</dbReference>
<keyword evidence="9" id="KW-0809">Transit peptide</keyword>
<evidence type="ECO:0000256" key="3">
    <source>
        <dbReference type="ARBA" id="ARBA00004305"/>
    </source>
</evidence>
<dbReference type="Gene3D" id="1.20.58.1080">
    <property type="match status" value="1"/>
</dbReference>
<evidence type="ECO:0000256" key="1">
    <source>
        <dbReference type="ARBA" id="ARBA00001936"/>
    </source>
</evidence>
<proteinExistence type="predicted"/>
<dbReference type="Pfam" id="PF22527">
    <property type="entry name" value="DEXQc_Suv3"/>
    <property type="match status" value="1"/>
</dbReference>
<accession>A0A8H7EN60</accession>
<evidence type="ECO:0000256" key="2">
    <source>
        <dbReference type="ARBA" id="ARBA00001946"/>
    </source>
</evidence>
<feature type="domain" description="Helicase C-terminal" evidence="13">
    <location>
        <begin position="229"/>
        <end position="387"/>
    </location>
</feature>
<dbReference type="Proteomes" id="UP000605846">
    <property type="component" value="Unassembled WGS sequence"/>
</dbReference>
<dbReference type="InterPro" id="IPR041082">
    <property type="entry name" value="Suv3_C_1"/>
</dbReference>
<sequence>MLARQVPQCKMQDIIASYNESKDIAAMDRILLAGFYGFADPYLPKSVRQRLDTLRKISDLRYPNEWFPQARKMQRTIFLHVGPTNSGKTYEALERLKEAHSGLYCGPLRLLAHEIFEKMNAEGIACNLLTGEEKRDVSPDARLTSSTVEMASVDKPVEVAVIDEIQMISDPQRGWAWTQAFLGLQAKEIHLCGEASVLPLIKSIGSALGEQVLVREYERLTPLKVANHSLKEDYTKMEKGDCVVSFSRSMIFAIKKRIEEETNLRCAVVYGALPPETRALQVKSFNEPNGGLDVLVASDAIGMGLNLCVKRMIFSSVKKYNGSTIEHIPVPQVKQIAGRSGRFGTLYDSGTVTTMCEQDLAYVKQSMQAPIQYLKLAGLQPPIRILELFSQQLKGASYSSLLEKFEEIASVGNSFFLCNVKEQKKIADAIEHIDIPLRHRHQFVVAPVDTDDEMCVEAIEYLASSFSKRNRCSITDVVQLPETVTDEKALRYLESSHKVIILYMWLSLRYPEVFVTNSDDAVQMKTRCEHLIDQTLRNPALEMVSKKGVKRRPPRLDPVLDILQDGAPNLKRRQ</sequence>
<dbReference type="Pfam" id="PF18147">
    <property type="entry name" value="Suv3_C_1"/>
    <property type="match status" value="1"/>
</dbReference>
<comment type="subcellular location">
    <subcellularLocation>
        <location evidence="3">Mitochondrion matrix</location>
    </subcellularLocation>
</comment>
<evidence type="ECO:0000256" key="10">
    <source>
        <dbReference type="ARBA" id="ARBA00023128"/>
    </source>
</evidence>
<keyword evidence="8" id="KW-0067">ATP-binding</keyword>
<dbReference type="PROSITE" id="PS51192">
    <property type="entry name" value="HELICASE_ATP_BIND_1"/>
    <property type="match status" value="1"/>
</dbReference>
<name>A0A8H7EN60_9FUNG</name>
<feature type="domain" description="Helicase ATP-binding" evidence="12">
    <location>
        <begin position="69"/>
        <end position="186"/>
    </location>
</feature>
<dbReference type="SMART" id="SM00490">
    <property type="entry name" value="HELICc"/>
    <property type="match status" value="1"/>
</dbReference>
<dbReference type="GO" id="GO:0005524">
    <property type="term" value="F:ATP binding"/>
    <property type="evidence" value="ECO:0007669"/>
    <property type="project" value="UniProtKB-KW"/>
</dbReference>
<dbReference type="InterPro" id="IPR050699">
    <property type="entry name" value="RNA-DNA_Helicase"/>
</dbReference>
<dbReference type="InterPro" id="IPR027417">
    <property type="entry name" value="P-loop_NTPase"/>
</dbReference>
<reference evidence="14" key="1">
    <citation type="submission" date="2020-01" db="EMBL/GenBank/DDBJ databases">
        <title>Genome Sequencing of Three Apophysomyces-Like Fungal Strains Confirms a Novel Fungal Genus in the Mucoromycota with divergent Burkholderia-like Endosymbiotic Bacteria.</title>
        <authorList>
            <person name="Stajich J.E."/>
            <person name="Macias A.M."/>
            <person name="Carter-House D."/>
            <person name="Lovett B."/>
            <person name="Kasson L.R."/>
            <person name="Berry K."/>
            <person name="Grigoriev I."/>
            <person name="Chang Y."/>
            <person name="Spatafora J."/>
            <person name="Kasson M.T."/>
        </authorList>
    </citation>
    <scope>NUCLEOTIDE SEQUENCE</scope>
    <source>
        <strain evidence="14">NRRL A-21654</strain>
    </source>
</reference>
<dbReference type="AlphaFoldDB" id="A0A8H7EN60"/>
<dbReference type="InterPro" id="IPR014001">
    <property type="entry name" value="Helicase_ATP-bd"/>
</dbReference>
<evidence type="ECO:0000256" key="4">
    <source>
        <dbReference type="ARBA" id="ARBA00012552"/>
    </source>
</evidence>
<comment type="caution">
    <text evidence="14">The sequence shown here is derived from an EMBL/GenBank/DDBJ whole genome shotgun (WGS) entry which is preliminary data.</text>
</comment>
<evidence type="ECO:0000313" key="15">
    <source>
        <dbReference type="Proteomes" id="UP000605846"/>
    </source>
</evidence>
<evidence type="ECO:0000256" key="11">
    <source>
        <dbReference type="ARBA" id="ARBA00047984"/>
    </source>
</evidence>
<dbReference type="Gene3D" id="3.40.50.300">
    <property type="entry name" value="P-loop containing nucleotide triphosphate hydrolases"/>
    <property type="match status" value="2"/>
</dbReference>
<dbReference type="SUPFAM" id="SSF52540">
    <property type="entry name" value="P-loop containing nucleoside triphosphate hydrolases"/>
    <property type="match status" value="1"/>
</dbReference>
<keyword evidence="7" id="KW-0347">Helicase</keyword>
<dbReference type="CDD" id="cd17913">
    <property type="entry name" value="DEXQc_Suv3"/>
    <property type="match status" value="1"/>
</dbReference>
<keyword evidence="15" id="KW-1185">Reference proteome</keyword>
<comment type="catalytic activity">
    <reaction evidence="11">
        <text>ATP + H2O = ADP + phosphate + H(+)</text>
        <dbReference type="Rhea" id="RHEA:13065"/>
        <dbReference type="ChEBI" id="CHEBI:15377"/>
        <dbReference type="ChEBI" id="CHEBI:15378"/>
        <dbReference type="ChEBI" id="CHEBI:30616"/>
        <dbReference type="ChEBI" id="CHEBI:43474"/>
        <dbReference type="ChEBI" id="CHEBI:456216"/>
        <dbReference type="EC" id="3.6.4.13"/>
    </reaction>
</comment>
<dbReference type="FunFam" id="3.40.50.300:FF:000957">
    <property type="entry name" value="ATP-dependent RNA helicase SUV3L, mitochondrial"/>
    <property type="match status" value="1"/>
</dbReference>
<comment type="cofactor">
    <cofactor evidence="2">
        <name>Mg(2+)</name>
        <dbReference type="ChEBI" id="CHEBI:18420"/>
    </cofactor>
</comment>
<evidence type="ECO:0000259" key="12">
    <source>
        <dbReference type="PROSITE" id="PS51192"/>
    </source>
</evidence>
<dbReference type="InterPro" id="IPR001650">
    <property type="entry name" value="Helicase_C-like"/>
</dbReference>
<dbReference type="EC" id="3.6.4.13" evidence="4"/>
<dbReference type="Pfam" id="PF00271">
    <property type="entry name" value="Helicase_C"/>
    <property type="match status" value="1"/>
</dbReference>
<organism evidence="14 15">
    <name type="scientific">Apophysomyces ossiformis</name>
    <dbReference type="NCBI Taxonomy" id="679940"/>
    <lineage>
        <taxon>Eukaryota</taxon>
        <taxon>Fungi</taxon>
        <taxon>Fungi incertae sedis</taxon>
        <taxon>Mucoromycota</taxon>
        <taxon>Mucoromycotina</taxon>
        <taxon>Mucoromycetes</taxon>
        <taxon>Mucorales</taxon>
        <taxon>Mucorineae</taxon>
        <taxon>Mucoraceae</taxon>
        <taxon>Apophysomyces</taxon>
    </lineage>
</organism>
<dbReference type="PANTHER" id="PTHR12131">
    <property type="entry name" value="ATP-DEPENDENT RNA AND DNA HELICASE"/>
    <property type="match status" value="1"/>
</dbReference>
<dbReference type="PANTHER" id="PTHR12131:SF1">
    <property type="entry name" value="ATP-DEPENDENT RNA HELICASE SUPV3L1, MITOCHONDRIAL-RELATED"/>
    <property type="match status" value="1"/>
</dbReference>
<keyword evidence="5" id="KW-0547">Nucleotide-binding</keyword>
<dbReference type="OrthoDB" id="6692397at2759"/>
<evidence type="ECO:0000256" key="7">
    <source>
        <dbReference type="ARBA" id="ARBA00022806"/>
    </source>
</evidence>
<protein>
    <recommendedName>
        <fullName evidence="4">RNA helicase</fullName>
        <ecNumber evidence="4">3.6.4.13</ecNumber>
    </recommendedName>
</protein>
<dbReference type="InterPro" id="IPR022192">
    <property type="entry name" value="SUV3_C"/>
</dbReference>
<evidence type="ECO:0000256" key="8">
    <source>
        <dbReference type="ARBA" id="ARBA00022840"/>
    </source>
</evidence>
<dbReference type="EMBL" id="JABAYA010000102">
    <property type="protein sequence ID" value="KAF7725196.1"/>
    <property type="molecule type" value="Genomic_DNA"/>
</dbReference>
<comment type="cofactor">
    <cofactor evidence="1">
        <name>Mn(2+)</name>
        <dbReference type="ChEBI" id="CHEBI:29035"/>
    </cofactor>
</comment>
<dbReference type="InterPro" id="IPR044774">
    <property type="entry name" value="Suv3_DEXQc"/>
</dbReference>
<dbReference type="GO" id="GO:0000965">
    <property type="term" value="P:mitochondrial RNA 3'-end processing"/>
    <property type="evidence" value="ECO:0007669"/>
    <property type="project" value="TreeGrafter"/>
</dbReference>
<evidence type="ECO:0000256" key="6">
    <source>
        <dbReference type="ARBA" id="ARBA00022801"/>
    </source>
</evidence>
<dbReference type="FunFam" id="3.40.50.300:FF:000269">
    <property type="entry name" value="ATP-dependent RNA helicase SUPV3L1, mitochondrial"/>
    <property type="match status" value="1"/>
</dbReference>
<dbReference type="CDD" id="cd18805">
    <property type="entry name" value="SF2_C_suv3"/>
    <property type="match status" value="1"/>
</dbReference>
<evidence type="ECO:0000256" key="9">
    <source>
        <dbReference type="ARBA" id="ARBA00022946"/>
    </source>
</evidence>